<keyword evidence="3" id="KW-1003">Cell membrane</keyword>
<protein>
    <submittedName>
        <fullName evidence="7">Auxin efflux carrier family protein</fullName>
    </submittedName>
</protein>
<evidence type="ECO:0000256" key="4">
    <source>
        <dbReference type="ARBA" id="ARBA00022692"/>
    </source>
</evidence>
<comment type="subcellular location">
    <subcellularLocation>
        <location evidence="1">Membrane</location>
        <topology evidence="1">Multi-pass membrane protein</topology>
    </subcellularLocation>
</comment>
<keyword evidence="2" id="KW-0813">Transport</keyword>
<dbReference type="PANTHER" id="PTHR36838">
    <property type="entry name" value="AUXIN EFFLUX CARRIER FAMILY PROTEIN"/>
    <property type="match status" value="1"/>
</dbReference>
<dbReference type="Pfam" id="PF03547">
    <property type="entry name" value="Mem_trans"/>
    <property type="match status" value="2"/>
</dbReference>
<proteinExistence type="predicted"/>
<dbReference type="KEGG" id="cmar:IMCC12053_1930"/>
<dbReference type="GO" id="GO:0055085">
    <property type="term" value="P:transmembrane transport"/>
    <property type="evidence" value="ECO:0007669"/>
    <property type="project" value="InterPro"/>
</dbReference>
<organism evidence="7 8">
    <name type="scientific">Celeribacter marinus</name>
    <dbReference type="NCBI Taxonomy" id="1397108"/>
    <lineage>
        <taxon>Bacteria</taxon>
        <taxon>Pseudomonadati</taxon>
        <taxon>Pseudomonadota</taxon>
        <taxon>Alphaproteobacteria</taxon>
        <taxon>Rhodobacterales</taxon>
        <taxon>Roseobacteraceae</taxon>
        <taxon>Celeribacter</taxon>
    </lineage>
</organism>
<dbReference type="OrthoDB" id="3238001at2"/>
<evidence type="ECO:0000256" key="5">
    <source>
        <dbReference type="ARBA" id="ARBA00022989"/>
    </source>
</evidence>
<keyword evidence="4" id="KW-0812">Transmembrane</keyword>
<accession>A0A0N7HIQ5</accession>
<evidence type="ECO:0000256" key="3">
    <source>
        <dbReference type="ARBA" id="ARBA00022475"/>
    </source>
</evidence>
<evidence type="ECO:0000256" key="6">
    <source>
        <dbReference type="ARBA" id="ARBA00023136"/>
    </source>
</evidence>
<name>A0A0N7HIQ5_9RHOB</name>
<dbReference type="PANTHER" id="PTHR36838:SF1">
    <property type="entry name" value="SLR1864 PROTEIN"/>
    <property type="match status" value="1"/>
</dbReference>
<keyword evidence="8" id="KW-1185">Reference proteome</keyword>
<gene>
    <name evidence="7" type="ORF">IMCC12053_1930</name>
</gene>
<dbReference type="PATRIC" id="fig|1397108.4.peg.1974"/>
<reference evidence="7 8" key="1">
    <citation type="submission" date="2015-05" db="EMBL/GenBank/DDBJ databases">
        <authorList>
            <person name="Wang D.B."/>
            <person name="Wang M."/>
        </authorList>
    </citation>
    <scope>NUCLEOTIDE SEQUENCE [LARGE SCALE GENOMIC DNA]</scope>
    <source>
        <strain evidence="7 8">IMCC 12053</strain>
    </source>
</reference>
<evidence type="ECO:0000313" key="7">
    <source>
        <dbReference type="EMBL" id="ALI55877.1"/>
    </source>
</evidence>
<dbReference type="Proteomes" id="UP000064920">
    <property type="component" value="Chromosome"/>
</dbReference>
<evidence type="ECO:0000256" key="2">
    <source>
        <dbReference type="ARBA" id="ARBA00022448"/>
    </source>
</evidence>
<evidence type="ECO:0000313" key="8">
    <source>
        <dbReference type="Proteomes" id="UP000064920"/>
    </source>
</evidence>
<dbReference type="EMBL" id="CP012023">
    <property type="protein sequence ID" value="ALI55877.1"/>
    <property type="molecule type" value="Genomic_DNA"/>
</dbReference>
<dbReference type="AlphaFoldDB" id="A0A0N7HIQ5"/>
<dbReference type="InterPro" id="IPR004776">
    <property type="entry name" value="Mem_transp_PIN-like"/>
</dbReference>
<evidence type="ECO:0000256" key="1">
    <source>
        <dbReference type="ARBA" id="ARBA00004141"/>
    </source>
</evidence>
<dbReference type="GO" id="GO:0016020">
    <property type="term" value="C:membrane"/>
    <property type="evidence" value="ECO:0007669"/>
    <property type="project" value="UniProtKB-SubCell"/>
</dbReference>
<dbReference type="STRING" id="1397108.IMCC12053_1930"/>
<keyword evidence="5" id="KW-1133">Transmembrane helix</keyword>
<sequence length="293" mass="30873">MQLVLTVLEIVSPVFILALIGFGWVKAGHEYRIEFVTRLAMTLSIPALIFVALVNAKIEPAALTSLLMAATVGFAAVTAVAFVAVKVFKLEIRTYLAPLIFGNTGNLGLPLAYFAFGDEGLSYAVVVFAVMALWSFTFGVYVTAGGGHPGKVIKEPLVGATLLGGLFLWQGWTLPTFAMNTLDLLGQIAIPVMLITLGVAMARLQVNSMGRAVALSLGKVILCAGIAAVVGQWFDLAPVPFAVLVVQLATPVAVTSYMLAEKYGAQAQEVAGLVVASTFLSVIYLPVLLGLLL</sequence>
<keyword evidence="6" id="KW-0472">Membrane</keyword>
<dbReference type="RefSeq" id="WP_062218453.1">
    <property type="nucleotide sequence ID" value="NZ_CP012023.1"/>
</dbReference>